<protein>
    <submittedName>
        <fullName evidence="1">CarboxypepD_reg-like domain-containing protein</fullName>
    </submittedName>
</protein>
<proteinExistence type="predicted"/>
<reference evidence="2" key="1">
    <citation type="submission" date="2016-11" db="EMBL/GenBank/DDBJ databases">
        <authorList>
            <person name="Varghese N."/>
            <person name="Submissions S."/>
        </authorList>
    </citation>
    <scope>NUCLEOTIDE SEQUENCE [LARGE SCALE GENOMIC DNA]</scope>
    <source>
        <strain evidence="2">DSM 100572</strain>
    </source>
</reference>
<dbReference type="EMBL" id="FQXQ01000003">
    <property type="protein sequence ID" value="SHH70197.1"/>
    <property type="molecule type" value="Genomic_DNA"/>
</dbReference>
<sequence length="268" mass="30123">MRKKITYIFFAICLLTYTYGSAQDLLKFTIKGKIASAVDSTSIQGATLLNLSNINGVVSNKEGLFEIDVTESDTLLISSLGFESIKLKVTRDLSKGTELNVDLFPRVEELPEVNVHAYKIIGVLEIDVKNVPKDRYNRIHINGLKQTYETQNSRVGTSLGAGGITISNPADFVYNLFGSKPKKLRDLKELKNKDATRKILADRFDREIILDYLQMDINKLTEVLSDCDYSPYFINKATDLQLIEAVLECYDNHKAVKNGHTSKSEKTK</sequence>
<dbReference type="Proteomes" id="UP000184109">
    <property type="component" value="Unassembled WGS sequence"/>
</dbReference>
<evidence type="ECO:0000313" key="2">
    <source>
        <dbReference type="Proteomes" id="UP000184109"/>
    </source>
</evidence>
<dbReference type="InterPro" id="IPR008969">
    <property type="entry name" value="CarboxyPept-like_regulatory"/>
</dbReference>
<dbReference type="AlphaFoldDB" id="A0A1M5V4J5"/>
<organism evidence="1 2">
    <name type="scientific">Wenyingzhuangia marina</name>
    <dbReference type="NCBI Taxonomy" id="1195760"/>
    <lineage>
        <taxon>Bacteria</taxon>
        <taxon>Pseudomonadati</taxon>
        <taxon>Bacteroidota</taxon>
        <taxon>Flavobacteriia</taxon>
        <taxon>Flavobacteriales</taxon>
        <taxon>Flavobacteriaceae</taxon>
        <taxon>Wenyingzhuangia</taxon>
    </lineage>
</organism>
<accession>A0A1M5V4J5</accession>
<dbReference type="OrthoDB" id="1467339at2"/>
<dbReference type="Pfam" id="PF13715">
    <property type="entry name" value="CarbopepD_reg_2"/>
    <property type="match status" value="1"/>
</dbReference>
<gene>
    <name evidence="1" type="ORF">SAMN05444281_1507</name>
</gene>
<name>A0A1M5V4J5_9FLAO</name>
<dbReference type="STRING" id="1195760.SAMN05444281_1507"/>
<dbReference type="RefSeq" id="WP_073120114.1">
    <property type="nucleotide sequence ID" value="NZ_BMEN01000003.1"/>
</dbReference>
<keyword evidence="2" id="KW-1185">Reference proteome</keyword>
<evidence type="ECO:0000313" key="1">
    <source>
        <dbReference type="EMBL" id="SHH70197.1"/>
    </source>
</evidence>
<dbReference type="SUPFAM" id="SSF49464">
    <property type="entry name" value="Carboxypeptidase regulatory domain-like"/>
    <property type="match status" value="1"/>
</dbReference>